<dbReference type="AlphaFoldDB" id="A0A9P8C4H6"/>
<evidence type="ECO:0000313" key="3">
    <source>
        <dbReference type="EMBL" id="KAG9233157.1"/>
    </source>
</evidence>
<organism evidence="3 4">
    <name type="scientific">Amylocarpus encephaloides</name>
    <dbReference type="NCBI Taxonomy" id="45428"/>
    <lineage>
        <taxon>Eukaryota</taxon>
        <taxon>Fungi</taxon>
        <taxon>Dikarya</taxon>
        <taxon>Ascomycota</taxon>
        <taxon>Pezizomycotina</taxon>
        <taxon>Leotiomycetes</taxon>
        <taxon>Helotiales</taxon>
        <taxon>Helotiales incertae sedis</taxon>
        <taxon>Amylocarpus</taxon>
    </lineage>
</organism>
<feature type="region of interest" description="Disordered" evidence="2">
    <location>
        <begin position="36"/>
        <end position="58"/>
    </location>
</feature>
<evidence type="ECO:0000313" key="4">
    <source>
        <dbReference type="Proteomes" id="UP000824998"/>
    </source>
</evidence>
<dbReference type="CDD" id="cd00067">
    <property type="entry name" value="GAL4"/>
    <property type="match status" value="1"/>
</dbReference>
<dbReference type="Proteomes" id="UP000824998">
    <property type="component" value="Unassembled WGS sequence"/>
</dbReference>
<evidence type="ECO:0000256" key="1">
    <source>
        <dbReference type="ARBA" id="ARBA00023242"/>
    </source>
</evidence>
<dbReference type="PANTHER" id="PTHR35392:SF5">
    <property type="entry name" value="ZN(2)-C6 FUNGAL-TYPE DOMAIN-CONTAINING PROTEIN"/>
    <property type="match status" value="1"/>
</dbReference>
<keyword evidence="4" id="KW-1185">Reference proteome</keyword>
<reference evidence="3" key="1">
    <citation type="journal article" date="2021" name="IMA Fungus">
        <title>Genomic characterization of three marine fungi, including Emericellopsis atlantica sp. nov. with signatures of a generalist lifestyle and marine biomass degradation.</title>
        <authorList>
            <person name="Hagestad O.C."/>
            <person name="Hou L."/>
            <person name="Andersen J.H."/>
            <person name="Hansen E.H."/>
            <person name="Altermark B."/>
            <person name="Li C."/>
            <person name="Kuhnert E."/>
            <person name="Cox R.J."/>
            <person name="Crous P.W."/>
            <person name="Spatafora J.W."/>
            <person name="Lail K."/>
            <person name="Amirebrahimi M."/>
            <person name="Lipzen A."/>
            <person name="Pangilinan J."/>
            <person name="Andreopoulos W."/>
            <person name="Hayes R.D."/>
            <person name="Ng V."/>
            <person name="Grigoriev I.V."/>
            <person name="Jackson S.A."/>
            <person name="Sutton T.D.S."/>
            <person name="Dobson A.D.W."/>
            <person name="Rama T."/>
        </authorList>
    </citation>
    <scope>NUCLEOTIDE SEQUENCE</scope>
    <source>
        <strain evidence="3">TRa018bII</strain>
    </source>
</reference>
<dbReference type="InterPro" id="IPR052973">
    <property type="entry name" value="Fungal_sec-metab_reg_TF"/>
</dbReference>
<feature type="compositionally biased region" description="Low complexity" evidence="2">
    <location>
        <begin position="36"/>
        <end position="48"/>
    </location>
</feature>
<dbReference type="OrthoDB" id="4226666at2759"/>
<feature type="region of interest" description="Disordered" evidence="2">
    <location>
        <begin position="1"/>
        <end position="24"/>
    </location>
</feature>
<keyword evidence="1" id="KW-0539">Nucleus</keyword>
<accession>A0A9P8C4H6</accession>
<dbReference type="GO" id="GO:0000981">
    <property type="term" value="F:DNA-binding transcription factor activity, RNA polymerase II-specific"/>
    <property type="evidence" value="ECO:0007669"/>
    <property type="project" value="InterPro"/>
</dbReference>
<protein>
    <submittedName>
        <fullName evidence="3">Uncharacterized protein</fullName>
    </submittedName>
</protein>
<proteinExistence type="predicted"/>
<dbReference type="GO" id="GO:0008270">
    <property type="term" value="F:zinc ion binding"/>
    <property type="evidence" value="ECO:0007669"/>
    <property type="project" value="InterPro"/>
</dbReference>
<evidence type="ECO:0000256" key="2">
    <source>
        <dbReference type="SAM" id="MobiDB-lite"/>
    </source>
</evidence>
<comment type="caution">
    <text evidence="3">The sequence shown here is derived from an EMBL/GenBank/DDBJ whole genome shotgun (WGS) entry which is preliminary data.</text>
</comment>
<sequence length="530" mass="60320">MKNDFKRRGAPATPPQPESDNESWIIQFDPKTFTPARRSPRLLRLTPSHTSSPKHIEPRPHRHMLRSFAGISKPIIAKGRQRNLTELEKSQAREVREAKACWACHISKTKCSPCSPGTPCQQCARLVGKRRFCRFDCFNDPLESLYVFLAPEYIFEHFTRQNVEAFVARNTKSWGQKSFPIRISWGSSRKLQAEVVTLELRGGRSEMAFEYTTEALGPGWKQNMVRKKSPPLGIPIAAMDDMPDAYNVYVRTIVESDLPEYVNIGYFEQDSTLAKRLLAIAGYFYATSAEAGQEFEVLRQALEIHVTAKILEKSLTLDAESSSDVQNRFQTEYPEKPVARCVQRQIKLAFFLNQQQLINNVLKEWGTLMWTLNPAGNDSKWAVTFSVFLVLTLVMDKVSASAHYYCEDKILHQGSGPDAEKAAFLRLVRLTETQLFDRCKEIFHWKFKTRKCGKESCNPIRDGMDAFRGRPVSSAIANLTLGLQDVIQEFGNEVRSHRTVSRERLSSLGLSPYADTGRLAAILLDDFLEH</sequence>
<gene>
    <name evidence="3" type="ORF">BJ875DRAFT_379195</name>
</gene>
<dbReference type="PANTHER" id="PTHR35392">
    <property type="entry name" value="ZN(II)2CYS6 TRANSCRIPTION FACTOR (EUROFUNG)-RELATED-RELATED"/>
    <property type="match status" value="1"/>
</dbReference>
<dbReference type="InterPro" id="IPR001138">
    <property type="entry name" value="Zn2Cys6_DnaBD"/>
</dbReference>
<name>A0A9P8C4H6_9HELO</name>
<dbReference type="EMBL" id="MU251513">
    <property type="protein sequence ID" value="KAG9233157.1"/>
    <property type="molecule type" value="Genomic_DNA"/>
</dbReference>